<keyword evidence="3" id="KW-0378">Hydrolase</keyword>
<dbReference type="PANTHER" id="PTHR30471:SF3">
    <property type="entry name" value="UPF0758 PROTEIN YEES-RELATED"/>
    <property type="match status" value="1"/>
</dbReference>
<feature type="domain" description="MPN" evidence="6">
    <location>
        <begin position="31"/>
        <end position="157"/>
    </location>
</feature>
<gene>
    <name evidence="7" type="ORF">G8759_20010</name>
</gene>
<dbReference type="InterPro" id="IPR020891">
    <property type="entry name" value="UPF0758_CS"/>
</dbReference>
<dbReference type="PROSITE" id="PS01302">
    <property type="entry name" value="UPF0758"/>
    <property type="match status" value="1"/>
</dbReference>
<evidence type="ECO:0000313" key="7">
    <source>
        <dbReference type="EMBL" id="QIP14737.1"/>
    </source>
</evidence>
<evidence type="ECO:0000259" key="6">
    <source>
        <dbReference type="PROSITE" id="PS50249"/>
    </source>
</evidence>
<dbReference type="PANTHER" id="PTHR30471">
    <property type="entry name" value="DNA REPAIR PROTEIN RADC"/>
    <property type="match status" value="1"/>
</dbReference>
<dbReference type="GO" id="GO:0046872">
    <property type="term" value="F:metal ion binding"/>
    <property type="evidence" value="ECO:0007669"/>
    <property type="project" value="UniProtKB-KW"/>
</dbReference>
<dbReference type="InterPro" id="IPR025657">
    <property type="entry name" value="RadC_JAB"/>
</dbReference>
<keyword evidence="8" id="KW-1185">Reference proteome</keyword>
<dbReference type="PROSITE" id="PS50249">
    <property type="entry name" value="MPN"/>
    <property type="match status" value="1"/>
</dbReference>
<sequence>MTIIPQAASRLFSVGEISVQYNTDRNVKREQVKGSLDAFYILRQYWSNQINRLEEFYILCLNRNNEAIGIYLVSTGGTSGTLADPKIVFQVALGCHASSLIIAHNHPSGNMAASEADKQLTRRYKEIGKLLDCTLLDHLILGPDPHLYYSFADEGLM</sequence>
<dbReference type="InterPro" id="IPR037518">
    <property type="entry name" value="MPN"/>
</dbReference>
<keyword evidence="4" id="KW-0862">Zinc</keyword>
<evidence type="ECO:0000313" key="8">
    <source>
        <dbReference type="Proteomes" id="UP000501802"/>
    </source>
</evidence>
<dbReference type="InterPro" id="IPR001405">
    <property type="entry name" value="UPF0758"/>
</dbReference>
<dbReference type="AlphaFoldDB" id="A0A6G9AQI6"/>
<evidence type="ECO:0000256" key="2">
    <source>
        <dbReference type="ARBA" id="ARBA00022723"/>
    </source>
</evidence>
<dbReference type="Gene3D" id="3.40.140.10">
    <property type="entry name" value="Cytidine Deaminase, domain 2"/>
    <property type="match status" value="1"/>
</dbReference>
<dbReference type="EMBL" id="CP050063">
    <property type="protein sequence ID" value="QIP14737.1"/>
    <property type="molecule type" value="Genomic_DNA"/>
</dbReference>
<dbReference type="GO" id="GO:0006508">
    <property type="term" value="P:proteolysis"/>
    <property type="evidence" value="ECO:0007669"/>
    <property type="project" value="UniProtKB-KW"/>
</dbReference>
<keyword evidence="1" id="KW-0645">Protease</keyword>
<name>A0A6G9AQI6_9BACT</name>
<evidence type="ECO:0000256" key="4">
    <source>
        <dbReference type="ARBA" id="ARBA00022833"/>
    </source>
</evidence>
<dbReference type="Pfam" id="PF04002">
    <property type="entry name" value="RadC"/>
    <property type="match status" value="1"/>
</dbReference>
<dbReference type="Proteomes" id="UP000501802">
    <property type="component" value="Chromosome"/>
</dbReference>
<accession>A0A6G9AQI6</accession>
<evidence type="ECO:0000256" key="1">
    <source>
        <dbReference type="ARBA" id="ARBA00022670"/>
    </source>
</evidence>
<organism evidence="7 8">
    <name type="scientific">Spirosoma aureum</name>
    <dbReference type="NCBI Taxonomy" id="2692134"/>
    <lineage>
        <taxon>Bacteria</taxon>
        <taxon>Pseudomonadati</taxon>
        <taxon>Bacteroidota</taxon>
        <taxon>Cytophagia</taxon>
        <taxon>Cytophagales</taxon>
        <taxon>Cytophagaceae</taxon>
        <taxon>Spirosoma</taxon>
    </lineage>
</organism>
<dbReference type="KEGG" id="spib:G8759_20010"/>
<dbReference type="GO" id="GO:0008237">
    <property type="term" value="F:metallopeptidase activity"/>
    <property type="evidence" value="ECO:0007669"/>
    <property type="project" value="UniProtKB-KW"/>
</dbReference>
<keyword evidence="2" id="KW-0479">Metal-binding</keyword>
<keyword evidence="5" id="KW-0482">Metalloprotease</keyword>
<dbReference type="RefSeq" id="WP_167211393.1">
    <property type="nucleotide sequence ID" value="NZ_CP050063.1"/>
</dbReference>
<proteinExistence type="predicted"/>
<protein>
    <submittedName>
        <fullName evidence="7">JAB domain-containing protein</fullName>
    </submittedName>
</protein>
<evidence type="ECO:0000256" key="3">
    <source>
        <dbReference type="ARBA" id="ARBA00022801"/>
    </source>
</evidence>
<dbReference type="CDD" id="cd08071">
    <property type="entry name" value="MPN_DUF2466"/>
    <property type="match status" value="1"/>
</dbReference>
<evidence type="ECO:0000256" key="5">
    <source>
        <dbReference type="ARBA" id="ARBA00023049"/>
    </source>
</evidence>
<reference evidence="7 8" key="1">
    <citation type="submission" date="2020-03" db="EMBL/GenBank/DDBJ databases">
        <authorList>
            <person name="Kim M.K."/>
        </authorList>
    </citation>
    <scope>NUCLEOTIDE SEQUENCE [LARGE SCALE GENOMIC DNA]</scope>
    <source>
        <strain evidence="7 8">BT328</strain>
    </source>
</reference>